<evidence type="ECO:0000313" key="3">
    <source>
        <dbReference type="Proteomes" id="UP001338125"/>
    </source>
</evidence>
<dbReference type="InterPro" id="IPR029062">
    <property type="entry name" value="Class_I_gatase-like"/>
</dbReference>
<dbReference type="EMBL" id="JAVFKD010000001">
    <property type="protein sequence ID" value="KAK5998737.1"/>
    <property type="molecule type" value="Genomic_DNA"/>
</dbReference>
<name>A0ABR0T304_9HYPO</name>
<dbReference type="PANTHER" id="PTHR42695:SF5">
    <property type="entry name" value="GLUTAMINE AMIDOTRANSFERASE YLR126C-RELATED"/>
    <property type="match status" value="1"/>
</dbReference>
<reference evidence="2 3" key="1">
    <citation type="submission" date="2024-01" db="EMBL/GenBank/DDBJ databases">
        <title>Complete genome of Cladobotryum mycophilum ATHUM6906.</title>
        <authorList>
            <person name="Christinaki A.C."/>
            <person name="Myridakis A.I."/>
            <person name="Kouvelis V.N."/>
        </authorList>
    </citation>
    <scope>NUCLEOTIDE SEQUENCE [LARGE SCALE GENOMIC DNA]</scope>
    <source>
        <strain evidence="2 3">ATHUM6906</strain>
    </source>
</reference>
<sequence length="260" mass="28297">MSVFRLAILETDVPFPIAQETRGSYGDIFRDLLTTGLRNLGPKGDGVQLEVTKWDVLESQTYPAVDAADGFLITGSRYNAYDNDPWILKLVGFIGTVLATTEKPIVGTCFGHQIMGRVLGSKVAVNPNGWEISVQNVNFNEAGQKLFGVPSLELHQFHHDIVFEVPPGVINLGSSSACANQVFYRPGRILTFQGHPEFDNLITSEILKSDLALTLFDEAAIKGALSRVGRPHGGLFLGAKMAEFLLASQLADTKIPLARL</sequence>
<proteinExistence type="predicted"/>
<dbReference type="CDD" id="cd01741">
    <property type="entry name" value="GATase1_1"/>
    <property type="match status" value="1"/>
</dbReference>
<keyword evidence="3" id="KW-1185">Reference proteome</keyword>
<dbReference type="Proteomes" id="UP001338125">
    <property type="component" value="Unassembled WGS sequence"/>
</dbReference>
<dbReference type="InterPro" id="IPR044992">
    <property type="entry name" value="ChyE-like"/>
</dbReference>
<feature type="domain" description="Glutamine amidotransferase" evidence="1">
    <location>
        <begin position="39"/>
        <end position="199"/>
    </location>
</feature>
<evidence type="ECO:0000313" key="2">
    <source>
        <dbReference type="EMBL" id="KAK5998737.1"/>
    </source>
</evidence>
<dbReference type="PROSITE" id="PS51273">
    <property type="entry name" value="GATASE_TYPE_1"/>
    <property type="match status" value="1"/>
</dbReference>
<dbReference type="SUPFAM" id="SSF52317">
    <property type="entry name" value="Class I glutamine amidotransferase-like"/>
    <property type="match status" value="1"/>
</dbReference>
<organism evidence="2 3">
    <name type="scientific">Cladobotryum mycophilum</name>
    <dbReference type="NCBI Taxonomy" id="491253"/>
    <lineage>
        <taxon>Eukaryota</taxon>
        <taxon>Fungi</taxon>
        <taxon>Dikarya</taxon>
        <taxon>Ascomycota</taxon>
        <taxon>Pezizomycotina</taxon>
        <taxon>Sordariomycetes</taxon>
        <taxon>Hypocreomycetidae</taxon>
        <taxon>Hypocreales</taxon>
        <taxon>Hypocreaceae</taxon>
        <taxon>Cladobotryum</taxon>
    </lineage>
</organism>
<dbReference type="PANTHER" id="PTHR42695">
    <property type="entry name" value="GLUTAMINE AMIDOTRANSFERASE YLR126C-RELATED"/>
    <property type="match status" value="1"/>
</dbReference>
<evidence type="ECO:0000259" key="1">
    <source>
        <dbReference type="Pfam" id="PF00117"/>
    </source>
</evidence>
<protein>
    <submittedName>
        <fullName evidence="2">Glutamine amidotransferase-like protein C13C5.04</fullName>
    </submittedName>
</protein>
<gene>
    <name evidence="2" type="ORF">PT974_01119</name>
</gene>
<accession>A0ABR0T304</accession>
<dbReference type="InterPro" id="IPR017926">
    <property type="entry name" value="GATASE"/>
</dbReference>
<dbReference type="Pfam" id="PF00117">
    <property type="entry name" value="GATase"/>
    <property type="match status" value="1"/>
</dbReference>
<comment type="caution">
    <text evidence="2">The sequence shown here is derived from an EMBL/GenBank/DDBJ whole genome shotgun (WGS) entry which is preliminary data.</text>
</comment>
<dbReference type="Gene3D" id="3.40.50.880">
    <property type="match status" value="1"/>
</dbReference>